<evidence type="ECO:0000313" key="4">
    <source>
        <dbReference type="Proteomes" id="UP001228049"/>
    </source>
</evidence>
<evidence type="ECO:0000313" key="3">
    <source>
        <dbReference type="EMBL" id="KAK1903180.1"/>
    </source>
</evidence>
<keyword evidence="4" id="KW-1185">Reference proteome</keyword>
<dbReference type="AlphaFoldDB" id="A0AAD9CJN9"/>
<feature type="domain" description="DUF4371" evidence="2">
    <location>
        <begin position="132"/>
        <end position="249"/>
    </location>
</feature>
<evidence type="ECO:0000259" key="2">
    <source>
        <dbReference type="Pfam" id="PF14291"/>
    </source>
</evidence>
<sequence length="641" mass="72135">MPQFKNWLYLTQHGMFCRICRQHKPPVKKGPLKRAFIEVGILVFRKDYMDRHISSEPHQYSVKHQVSLASGYSVMQAFEPTVIMEHEAVIGGFKCLYWLVKNEMAHHTNYPKLLSLAQLLGCDYFEKLKVDQRNNYQSHRIVDEMLEILAQIVELPILQEIRSSQAISLEVDETTDVSVSRQLDIHVRHLDKDGYVFNHFLDLVTLEDGKADSVVAAIKSVLQKKELPVDRLYGLGTDGAAVMTGRLNGVAKQLTDSFPKLVSVACAAHRLALACKDASNAVKYMANFRNHLQELHLFFRNSANRSATLRSAATTLGLNDLKVKEVKDTRWLSQHLAVQNLQRNLPAMLAALAEEASTRKCPVAKGLYTFCATYRFVAALYLQADVLPHIAMLSKEQVPVTLLLWGEFWKQARPHPGTFLAQLDQDLDNPGGTWALTLRRGGEDQEGTRSSGAPGKRCGPDFLESNIERRFQHIEVLGAFSVLGPKAVALNDAVTNISMLQTLTKKFIPGQEATVIQEWTSYKQHVLVGTFKDKTQAEVMQLLASEKDEWAEIYPNLCLLASAGLVIPVSSVNCERDFSTMNRVKTDLRNRLKGEHLAACLRIAVNGPAPEAFPYAQALELFFRKPRRIKCTDKQCHLCQK</sequence>
<dbReference type="PANTHER" id="PTHR46880:SF5">
    <property type="entry name" value="DUF4371 DOMAIN-CONTAINING PROTEIN"/>
    <property type="match status" value="1"/>
</dbReference>
<comment type="caution">
    <text evidence="3">The sequence shown here is derived from an EMBL/GenBank/DDBJ whole genome shotgun (WGS) entry which is preliminary data.</text>
</comment>
<dbReference type="SUPFAM" id="SSF53098">
    <property type="entry name" value="Ribonuclease H-like"/>
    <property type="match status" value="1"/>
</dbReference>
<dbReference type="EMBL" id="JASDAP010000005">
    <property type="protein sequence ID" value="KAK1903180.1"/>
    <property type="molecule type" value="Genomic_DNA"/>
</dbReference>
<dbReference type="Pfam" id="PF05699">
    <property type="entry name" value="Dimer_Tnp_hAT"/>
    <property type="match status" value="1"/>
</dbReference>
<protein>
    <submittedName>
        <fullName evidence="3">Zinc finger protein 862</fullName>
    </submittedName>
</protein>
<dbReference type="GO" id="GO:0046983">
    <property type="term" value="F:protein dimerization activity"/>
    <property type="evidence" value="ECO:0007669"/>
    <property type="project" value="InterPro"/>
</dbReference>
<dbReference type="PANTHER" id="PTHR46880">
    <property type="entry name" value="RAS-ASSOCIATING DOMAIN-CONTAINING PROTEIN"/>
    <property type="match status" value="1"/>
</dbReference>
<gene>
    <name evidence="3" type="ORF">KUDE01_006137</name>
</gene>
<name>A0AAD9CJN9_DISEL</name>
<evidence type="ECO:0000259" key="1">
    <source>
        <dbReference type="Pfam" id="PF05699"/>
    </source>
</evidence>
<accession>A0AAD9CJN9</accession>
<dbReference type="Proteomes" id="UP001228049">
    <property type="component" value="Unassembled WGS sequence"/>
</dbReference>
<organism evidence="3 4">
    <name type="scientific">Dissostichus eleginoides</name>
    <name type="common">Patagonian toothfish</name>
    <name type="synonym">Dissostichus amissus</name>
    <dbReference type="NCBI Taxonomy" id="100907"/>
    <lineage>
        <taxon>Eukaryota</taxon>
        <taxon>Metazoa</taxon>
        <taxon>Chordata</taxon>
        <taxon>Craniata</taxon>
        <taxon>Vertebrata</taxon>
        <taxon>Euteleostomi</taxon>
        <taxon>Actinopterygii</taxon>
        <taxon>Neopterygii</taxon>
        <taxon>Teleostei</taxon>
        <taxon>Neoteleostei</taxon>
        <taxon>Acanthomorphata</taxon>
        <taxon>Eupercaria</taxon>
        <taxon>Perciformes</taxon>
        <taxon>Notothenioidei</taxon>
        <taxon>Nototheniidae</taxon>
        <taxon>Dissostichus</taxon>
    </lineage>
</organism>
<dbReference type="InterPro" id="IPR025398">
    <property type="entry name" value="DUF4371"/>
</dbReference>
<dbReference type="Pfam" id="PF14291">
    <property type="entry name" value="DUF4371"/>
    <property type="match status" value="1"/>
</dbReference>
<dbReference type="InterPro" id="IPR008906">
    <property type="entry name" value="HATC_C_dom"/>
</dbReference>
<dbReference type="InterPro" id="IPR012337">
    <property type="entry name" value="RNaseH-like_sf"/>
</dbReference>
<proteinExistence type="predicted"/>
<feature type="domain" description="HAT C-terminal dimerisation" evidence="1">
    <location>
        <begin position="535"/>
        <end position="601"/>
    </location>
</feature>
<reference evidence="3" key="1">
    <citation type="submission" date="2023-04" db="EMBL/GenBank/DDBJ databases">
        <title>Chromosome-level genome of Chaenocephalus aceratus.</title>
        <authorList>
            <person name="Park H."/>
        </authorList>
    </citation>
    <scope>NUCLEOTIDE SEQUENCE</scope>
    <source>
        <strain evidence="3">DE</strain>
        <tissue evidence="3">Muscle</tissue>
    </source>
</reference>